<reference evidence="1 2" key="1">
    <citation type="submission" date="2017-07" db="EMBL/GenBank/DDBJ databases">
        <title>Mechanisms for carbon and nitrogen cycling indicate functional differentiation within the Candidate Phyla Radiation.</title>
        <authorList>
            <person name="Danczak R.E."/>
            <person name="Johnston M.D."/>
            <person name="Kenah C."/>
            <person name="Slattery M."/>
            <person name="Wrighton K.C."/>
            <person name="Wilkins M.J."/>
        </authorList>
    </citation>
    <scope>NUCLEOTIDE SEQUENCE [LARGE SCALE GENOMIC DNA]</scope>
    <source>
        <strain evidence="1">Gr01-1014_77</strain>
    </source>
</reference>
<sequence length="120" mass="13707">MVVCSHHGDTEYTGIESAIIDAADNISGARPGARKDTYENYVKRLEDLENIANSFEGVEKTYAIQAGREIRVFVKPEKIDDYAAHRMAREIANRFENELKYPGEIKVNVIRETRVVEYAR</sequence>
<protein>
    <submittedName>
        <fullName evidence="1">Uncharacterized protein</fullName>
    </submittedName>
</protein>
<name>A0A554JAZ4_9BACT</name>
<dbReference type="EMBL" id="VMFF01000041">
    <property type="protein sequence ID" value="TSC65529.1"/>
    <property type="molecule type" value="Genomic_DNA"/>
</dbReference>
<accession>A0A554JAZ4</accession>
<evidence type="ECO:0000313" key="2">
    <source>
        <dbReference type="Proteomes" id="UP000319613"/>
    </source>
</evidence>
<organism evidence="1 2">
    <name type="scientific">Candidatus Doudnabacteria bacterium Gr01-1014_77</name>
    <dbReference type="NCBI Taxonomy" id="2017133"/>
    <lineage>
        <taxon>Bacteria</taxon>
        <taxon>Candidatus Doudnaibacteriota</taxon>
    </lineage>
</organism>
<gene>
    <name evidence="1" type="ORF">G01um101477_443</name>
</gene>
<comment type="caution">
    <text evidence="1">The sequence shown here is derived from an EMBL/GenBank/DDBJ whole genome shotgun (WGS) entry which is preliminary data.</text>
</comment>
<proteinExistence type="predicted"/>
<dbReference type="AlphaFoldDB" id="A0A554JAZ4"/>
<evidence type="ECO:0000313" key="1">
    <source>
        <dbReference type="EMBL" id="TSC65529.1"/>
    </source>
</evidence>
<dbReference type="Proteomes" id="UP000319613">
    <property type="component" value="Unassembled WGS sequence"/>
</dbReference>